<evidence type="ECO:0000313" key="2">
    <source>
        <dbReference type="EMBL" id="KAK3920764.1"/>
    </source>
</evidence>
<dbReference type="Pfam" id="PF12259">
    <property type="entry name" value="Baculo_F"/>
    <property type="match status" value="1"/>
</dbReference>
<name>A0AAE1LJD1_9NEOP</name>
<accession>A0AAE1LJD1</accession>
<reference evidence="2" key="1">
    <citation type="submission" date="2021-07" db="EMBL/GenBank/DDBJ databases">
        <authorList>
            <person name="Catto M.A."/>
            <person name="Jacobson A."/>
            <person name="Kennedy G."/>
            <person name="Labadie P."/>
            <person name="Hunt B.G."/>
            <person name="Srinivasan R."/>
        </authorList>
    </citation>
    <scope>NUCLEOTIDE SEQUENCE</scope>
    <source>
        <strain evidence="2">PL_HMW_Pooled</strain>
        <tissue evidence="2">Head</tissue>
    </source>
</reference>
<feature type="region of interest" description="Disordered" evidence="1">
    <location>
        <begin position="143"/>
        <end position="162"/>
    </location>
</feature>
<dbReference type="AlphaFoldDB" id="A0AAE1LJD1"/>
<evidence type="ECO:0000256" key="1">
    <source>
        <dbReference type="SAM" id="MobiDB-lite"/>
    </source>
</evidence>
<keyword evidence="3" id="KW-1185">Reference proteome</keyword>
<protein>
    <submittedName>
        <fullName evidence="2">Envelope fusion protein</fullName>
    </submittedName>
</protein>
<gene>
    <name evidence="2" type="ORF">KUF71_010001</name>
</gene>
<dbReference type="EMBL" id="JAHWGI010001022">
    <property type="protein sequence ID" value="KAK3920764.1"/>
    <property type="molecule type" value="Genomic_DNA"/>
</dbReference>
<dbReference type="Proteomes" id="UP001219518">
    <property type="component" value="Unassembled WGS sequence"/>
</dbReference>
<organism evidence="2 3">
    <name type="scientific">Frankliniella fusca</name>
    <dbReference type="NCBI Taxonomy" id="407009"/>
    <lineage>
        <taxon>Eukaryota</taxon>
        <taxon>Metazoa</taxon>
        <taxon>Ecdysozoa</taxon>
        <taxon>Arthropoda</taxon>
        <taxon>Hexapoda</taxon>
        <taxon>Insecta</taxon>
        <taxon>Pterygota</taxon>
        <taxon>Neoptera</taxon>
        <taxon>Paraneoptera</taxon>
        <taxon>Thysanoptera</taxon>
        <taxon>Terebrantia</taxon>
        <taxon>Thripoidea</taxon>
        <taxon>Thripidae</taxon>
        <taxon>Frankliniella</taxon>
    </lineage>
</organism>
<dbReference type="InterPro" id="IPR022048">
    <property type="entry name" value="Envelope_fusion-like"/>
</dbReference>
<proteinExistence type="predicted"/>
<comment type="caution">
    <text evidence="2">The sequence shown here is derived from an EMBL/GenBank/DDBJ whole genome shotgun (WGS) entry which is preliminary data.</text>
</comment>
<evidence type="ECO:0000313" key="3">
    <source>
        <dbReference type="Proteomes" id="UP001219518"/>
    </source>
</evidence>
<sequence>MKVVTSTLKDNTSKFVPDNKVLVDESPATQPLPCAAGSGLSVAALGPGVPPLAVAPNEKADSSPASSLVQNIGTTTTEAPLFRDPFVKGRGGSDSIKPEGDKPVPQFVDPLAKRRKRFVPTVFYYGDESQSVACMDCQIDEPSAQPALPPPARTQPAERVSWGSDTSTILDRFAPRPDSGPAVQPSILPDLSKRKSWTTYPVRYFDGMLSPFGPEFYVNNKSSNSSDPPMLDPIRHGRRRRGLLNIVGKAESWLFGTMSNDDRERIDGEMAKMGRQMEVVSRIGEEFASKLNVTLKTLKEHDGQINNLIVLAQTKFDNLKADSTLSSSLRSVHATVAAIRTKLLKILVKLKEKLKPTGLKLPVPPTMADIHIYYGVIMARPFLAHQRLTLFLHVPLVAADRVFTLYKSIPWPYRVNVSDNKDLFSFYKPESAYIAVNADLSVHLLLSESEVAKCRTSELRVCSPTTAQHSQADSCSMALLTSDERRVKANCVAYFIHQPQDRFVGYGHGTAWAFSLESPAKLSIQDDDVRNSTLAHAMGSMRKFLNSTSGKDLDRALDFKTLDSLIAESKEYKAPQWSGSYTPLGL</sequence>
<reference evidence="2" key="2">
    <citation type="journal article" date="2023" name="BMC Genomics">
        <title>Pest status, molecular evolution, and epigenetic factors derived from the genome assembly of Frankliniella fusca, a thysanopteran phytovirus vector.</title>
        <authorList>
            <person name="Catto M.A."/>
            <person name="Labadie P.E."/>
            <person name="Jacobson A.L."/>
            <person name="Kennedy G.G."/>
            <person name="Srinivasan R."/>
            <person name="Hunt B.G."/>
        </authorList>
    </citation>
    <scope>NUCLEOTIDE SEQUENCE</scope>
    <source>
        <strain evidence="2">PL_HMW_Pooled</strain>
    </source>
</reference>